<keyword evidence="5 6" id="KW-0472">Membrane</keyword>
<evidence type="ECO:0000313" key="8">
    <source>
        <dbReference type="Proteomes" id="UP000724149"/>
    </source>
</evidence>
<dbReference type="Pfam" id="PF03606">
    <property type="entry name" value="DcuC"/>
    <property type="match status" value="1"/>
</dbReference>
<dbReference type="Proteomes" id="UP000724149">
    <property type="component" value="Unassembled WGS sequence"/>
</dbReference>
<keyword evidence="4 6" id="KW-1133">Transmembrane helix</keyword>
<evidence type="ECO:0000256" key="1">
    <source>
        <dbReference type="ARBA" id="ARBA00004651"/>
    </source>
</evidence>
<sequence>MLLVNGGAIGVILGTKAIDRLVDYALYRLKDKGIVVLVPAVVFIMGLVGAFGFGDHLVALVPVGVMLARKLRLDPLVAIGLTGLAVLMGASWSPTAIIVPWTMMGVPLFSGFAVRFCMMLLITALTSLLVTRYALKIHKDPTRSLTGNTDWLTADTGESKELAATTLRTTDILITLCFFGQYLLIVLCMSVLGMPSQLRASFPGRGQKPPLGSTDRTP</sequence>
<keyword evidence="2" id="KW-1003">Cell membrane</keyword>
<dbReference type="EMBL" id="JACSNR010000008">
    <property type="protein sequence ID" value="MBM6923763.1"/>
    <property type="molecule type" value="Genomic_DNA"/>
</dbReference>
<gene>
    <name evidence="7" type="ORF">H9X81_08695</name>
</gene>
<dbReference type="RefSeq" id="WP_204721327.1">
    <property type="nucleotide sequence ID" value="NZ_JACSNR010000008.1"/>
</dbReference>
<reference evidence="7 8" key="1">
    <citation type="journal article" date="2021" name="Sci. Rep.">
        <title>The distribution of antibiotic resistance genes in chicken gut microbiota commensals.</title>
        <authorList>
            <person name="Juricova H."/>
            <person name="Matiasovicova J."/>
            <person name="Kubasova T."/>
            <person name="Cejkova D."/>
            <person name="Rychlik I."/>
        </authorList>
    </citation>
    <scope>NUCLEOTIDE SEQUENCE [LARGE SCALE GENOMIC DNA]</scope>
    <source>
        <strain evidence="7 8">An564</strain>
    </source>
</reference>
<feature type="transmembrane region" description="Helical" evidence="6">
    <location>
        <begin position="172"/>
        <end position="194"/>
    </location>
</feature>
<comment type="caution">
    <text evidence="7">The sequence shown here is derived from an EMBL/GenBank/DDBJ whole genome shotgun (WGS) entry which is preliminary data.</text>
</comment>
<evidence type="ECO:0000256" key="6">
    <source>
        <dbReference type="SAM" id="Phobius"/>
    </source>
</evidence>
<accession>A0ABS2GPK2</accession>
<organism evidence="7 8">
    <name type="scientific">Hydrogenoanaerobacterium saccharovorans</name>
    <dbReference type="NCBI Taxonomy" id="474960"/>
    <lineage>
        <taxon>Bacteria</taxon>
        <taxon>Bacillati</taxon>
        <taxon>Bacillota</taxon>
        <taxon>Clostridia</taxon>
        <taxon>Eubacteriales</taxon>
        <taxon>Oscillospiraceae</taxon>
        <taxon>Hydrogenoanaerobacterium</taxon>
    </lineage>
</organism>
<evidence type="ECO:0008006" key="9">
    <source>
        <dbReference type="Google" id="ProtNLM"/>
    </source>
</evidence>
<comment type="subcellular location">
    <subcellularLocation>
        <location evidence="1">Cell membrane</location>
        <topology evidence="1">Multi-pass membrane protein</topology>
    </subcellularLocation>
</comment>
<evidence type="ECO:0000256" key="3">
    <source>
        <dbReference type="ARBA" id="ARBA00022692"/>
    </source>
</evidence>
<evidence type="ECO:0000256" key="4">
    <source>
        <dbReference type="ARBA" id="ARBA00022989"/>
    </source>
</evidence>
<evidence type="ECO:0000313" key="7">
    <source>
        <dbReference type="EMBL" id="MBM6923763.1"/>
    </source>
</evidence>
<feature type="transmembrane region" description="Helical" evidence="6">
    <location>
        <begin position="112"/>
        <end position="135"/>
    </location>
</feature>
<proteinExistence type="predicted"/>
<feature type="transmembrane region" description="Helical" evidence="6">
    <location>
        <begin position="73"/>
        <end position="92"/>
    </location>
</feature>
<evidence type="ECO:0000256" key="2">
    <source>
        <dbReference type="ARBA" id="ARBA00022475"/>
    </source>
</evidence>
<protein>
    <recommendedName>
        <fullName evidence="9">GntP family permease</fullName>
    </recommendedName>
</protein>
<keyword evidence="8" id="KW-1185">Reference proteome</keyword>
<name>A0ABS2GPK2_9FIRM</name>
<evidence type="ECO:0000256" key="5">
    <source>
        <dbReference type="ARBA" id="ARBA00023136"/>
    </source>
</evidence>
<keyword evidence="3 6" id="KW-0812">Transmembrane</keyword>
<dbReference type="InterPro" id="IPR018385">
    <property type="entry name" value="C4_dicarb_anaerob_car-like"/>
</dbReference>
<feature type="transmembrane region" description="Helical" evidence="6">
    <location>
        <begin position="33"/>
        <end position="61"/>
    </location>
</feature>